<reference evidence="1" key="1">
    <citation type="submission" date="2024-03" db="EMBL/GenBank/DDBJ databases">
        <title>Eukaryotic viruses encode the ribosomal protein eL40.</title>
        <authorList>
            <person name="Thomy J."/>
            <person name="Schvarcz C.R."/>
            <person name="McBeain K.A."/>
            <person name="Edwards K.F."/>
            <person name="Steward G.F."/>
        </authorList>
    </citation>
    <scope>NUCLEOTIDE SEQUENCE</scope>
    <source>
        <strain evidence="1">FloV-SA2</strain>
    </source>
</reference>
<protein>
    <submittedName>
        <fullName evidence="1">Uncharacterized protein</fullName>
    </submittedName>
</protein>
<evidence type="ECO:0000313" key="1">
    <source>
        <dbReference type="EMBL" id="XDO02323.1"/>
    </source>
</evidence>
<proteinExistence type="predicted"/>
<sequence>MVKKIALILSGNLRTFFYNNNHIANNYLELINNQNIDVFMFTDNNDFYYDDCQYFSQNNKKKKMGIESNIEKRFYKNINFISYDEAKKIIKTNLFKLFGDKLKKLHIDNFNPNKIDEIYDKNNKYHNTFMNNQYSNINRKKALMGQQYKTFNCYNLLCEYEKENKIEYDIIIKSRFDTYLTNINKLDIKNLNYDKKLYCYKYQYWISDVWAIGNRFIMDKYCNYYNFISCNIYDNIYSLDGKNTKNEHSDACEFGLTYLIKDIYNYDFCHTPLNEKSFKFYNN</sequence>
<dbReference type="EMBL" id="PP542043">
    <property type="protein sequence ID" value="XDO02323.1"/>
    <property type="molecule type" value="Genomic_DNA"/>
</dbReference>
<gene>
    <name evidence="1" type="ORF">FloV-SA2_00505</name>
</gene>
<accession>A0AB39JE20</accession>
<organism evidence="1">
    <name type="scientific">Florenciella sp. virus SA2</name>
    <dbReference type="NCBI Taxonomy" id="3240092"/>
    <lineage>
        <taxon>Viruses</taxon>
    </lineage>
</organism>
<name>A0AB39JE20_9VIRU</name>